<dbReference type="PANTHER" id="PTHR30336">
    <property type="entry name" value="INNER MEMBRANE PROTEIN, PROBABLE PERMEASE"/>
    <property type="match status" value="1"/>
</dbReference>
<feature type="transmembrane region" description="Helical" evidence="1">
    <location>
        <begin position="45"/>
        <end position="63"/>
    </location>
</feature>
<dbReference type="PANTHER" id="PTHR30336:SF4">
    <property type="entry name" value="ENVELOPE BIOGENESIS FACTOR ELYC"/>
    <property type="match status" value="1"/>
</dbReference>
<dbReference type="RefSeq" id="WP_202826577.1">
    <property type="nucleotide sequence ID" value="NZ_JAEUXJ010000006.1"/>
</dbReference>
<dbReference type="InterPro" id="IPR014729">
    <property type="entry name" value="Rossmann-like_a/b/a_fold"/>
</dbReference>
<evidence type="ECO:0000313" key="4">
    <source>
        <dbReference type="Proteomes" id="UP000606490"/>
    </source>
</evidence>
<evidence type="ECO:0000256" key="1">
    <source>
        <dbReference type="SAM" id="Phobius"/>
    </source>
</evidence>
<gene>
    <name evidence="3" type="ORF">JMJ55_15980</name>
</gene>
<dbReference type="CDD" id="cd06259">
    <property type="entry name" value="YdcF-like"/>
    <property type="match status" value="1"/>
</dbReference>
<keyword evidence="1" id="KW-0812">Transmembrane</keyword>
<proteinExistence type="predicted"/>
<keyword evidence="1" id="KW-1133">Transmembrane helix</keyword>
<name>A0ABS1V5F2_9PROT</name>
<feature type="domain" description="DUF218" evidence="2">
    <location>
        <begin position="82"/>
        <end position="249"/>
    </location>
</feature>
<keyword evidence="1" id="KW-0472">Membrane</keyword>
<dbReference type="Pfam" id="PF02698">
    <property type="entry name" value="DUF218"/>
    <property type="match status" value="1"/>
</dbReference>
<protein>
    <submittedName>
        <fullName evidence="3">YdcF family protein</fullName>
    </submittedName>
</protein>
<keyword evidence="4" id="KW-1185">Reference proteome</keyword>
<reference evidence="3 4" key="1">
    <citation type="submission" date="2021-01" db="EMBL/GenBank/DDBJ databases">
        <title>Belnapia mucosa sp. nov. and Belnapia arida sp. nov., isolated from the Tabernas Desert (Almeria, Spain).</title>
        <authorList>
            <person name="Molina-Menor E."/>
            <person name="Vidal-Verdu A."/>
            <person name="Calonge A."/>
            <person name="Satari L."/>
            <person name="Pereto Magraner J."/>
            <person name="Porcar Miralles M."/>
        </authorList>
    </citation>
    <scope>NUCLEOTIDE SEQUENCE [LARGE SCALE GENOMIC DNA]</scope>
    <source>
        <strain evidence="3 4">T6</strain>
    </source>
</reference>
<dbReference type="Gene3D" id="3.40.50.620">
    <property type="entry name" value="HUPs"/>
    <property type="match status" value="1"/>
</dbReference>
<dbReference type="InterPro" id="IPR003848">
    <property type="entry name" value="DUF218"/>
</dbReference>
<dbReference type="InterPro" id="IPR051599">
    <property type="entry name" value="Cell_Envelope_Assoc"/>
</dbReference>
<dbReference type="Proteomes" id="UP000606490">
    <property type="component" value="Unassembled WGS sequence"/>
</dbReference>
<organism evidence="3 4">
    <name type="scientific">Belnapia mucosa</name>
    <dbReference type="NCBI Taxonomy" id="2804532"/>
    <lineage>
        <taxon>Bacteria</taxon>
        <taxon>Pseudomonadati</taxon>
        <taxon>Pseudomonadota</taxon>
        <taxon>Alphaproteobacteria</taxon>
        <taxon>Acetobacterales</taxon>
        <taxon>Roseomonadaceae</taxon>
        <taxon>Belnapia</taxon>
    </lineage>
</organism>
<evidence type="ECO:0000313" key="3">
    <source>
        <dbReference type="EMBL" id="MBL6456837.1"/>
    </source>
</evidence>
<dbReference type="EMBL" id="JAEUXJ010000006">
    <property type="protein sequence ID" value="MBL6456837.1"/>
    <property type="molecule type" value="Genomic_DNA"/>
</dbReference>
<accession>A0ABS1V5F2</accession>
<sequence>MEDVAYILSKVLWFPAKPGNAALLLIAIGLAGLWRGRRWGRWPALAGLGFFIALMALPLHQWVQAPLEDRFPRPATEPAHIDGIVVLGGAVEQNLTEARGIPALNGAAERMTEPVALLRRHPEARLVFTGGQGSLVHGGVTEADVAGLLWRDLGVPADRLLLEREARNTWENATLTLKLAQPKPGETWLLVTSASHMPRSMGVFRRAGWSDIIPWPVNYRTGSTLAAQTDASFPDRLREFEWSIREWVGLVAYHLMGRTDAVFPSP</sequence>
<feature type="transmembrane region" description="Helical" evidence="1">
    <location>
        <begin position="12"/>
        <end position="33"/>
    </location>
</feature>
<evidence type="ECO:0000259" key="2">
    <source>
        <dbReference type="Pfam" id="PF02698"/>
    </source>
</evidence>
<comment type="caution">
    <text evidence="3">The sequence shown here is derived from an EMBL/GenBank/DDBJ whole genome shotgun (WGS) entry which is preliminary data.</text>
</comment>